<sequence length="484" mass="53058">MSTVPLAQIPAPHDTATLTLVDQLVQWARRRIDERVFRPGMRMPSIRKLAIDKSVSRFTVVEAYERLVAQGYLDSRRGSGFYVRERAPGAQPAGASGGGRAQPVHNTIDVVWLLRNMLHTVSPEKGPGLGYLPSRWLDGDLITSALRALGRQSGAQMLGFGSAQGFLPLRQQLQTRLAEIEIGATPDQLVLVSGITQAIDLIARHCVRPGDAVIVGDPAWFQMFGRFASQGAQLVGMPYTPDGPDLDALENLVQMWRPKMLVINSVLQNPTGTSLSAAQAFRILKLAEAYDFLVVEDDVYGDLCPPSYPATRLASLDQLKRVIFLGSFSKTLAANLRVGYIACAPELAKALTDEKMLVGMTTPELNERVLYKVLTEGHYRRHVERLRARLGGVRDKTARMLERTGMRLFTMPAAGMFLWADTGVDSDALAAAAHEEGFLLTPGSLFSPQQSPSTWTRFNVANCGDPALPAFLGRYLDSVNRRAS</sequence>
<dbReference type="SUPFAM" id="SSF46785">
    <property type="entry name" value="Winged helix' DNA-binding domain"/>
    <property type="match status" value="1"/>
</dbReference>
<dbReference type="GO" id="GO:0003700">
    <property type="term" value="F:DNA-binding transcription factor activity"/>
    <property type="evidence" value="ECO:0007669"/>
    <property type="project" value="InterPro"/>
</dbReference>
<evidence type="ECO:0000256" key="2">
    <source>
        <dbReference type="ARBA" id="ARBA00022898"/>
    </source>
</evidence>
<dbReference type="InterPro" id="IPR015424">
    <property type="entry name" value="PyrdxlP-dep_Trfase"/>
</dbReference>
<dbReference type="InterPro" id="IPR036388">
    <property type="entry name" value="WH-like_DNA-bd_sf"/>
</dbReference>
<dbReference type="PROSITE" id="PS50949">
    <property type="entry name" value="HTH_GNTR"/>
    <property type="match status" value="1"/>
</dbReference>
<dbReference type="CDD" id="cd07377">
    <property type="entry name" value="WHTH_GntR"/>
    <property type="match status" value="1"/>
</dbReference>
<proteinExistence type="inferred from homology"/>
<evidence type="ECO:0000256" key="1">
    <source>
        <dbReference type="ARBA" id="ARBA00005384"/>
    </source>
</evidence>
<dbReference type="InterPro" id="IPR004839">
    <property type="entry name" value="Aminotransferase_I/II_large"/>
</dbReference>
<dbReference type="RefSeq" id="WP_006024989.1">
    <property type="nucleotide sequence ID" value="NZ_CM003626.1"/>
</dbReference>
<dbReference type="InterPro" id="IPR051446">
    <property type="entry name" value="HTH_trans_reg/aminotransferase"/>
</dbReference>
<dbReference type="KEGG" id="bhg:I6G56_06545"/>
<dbReference type="PANTHER" id="PTHR46577:SF2">
    <property type="entry name" value="TRANSCRIPTIONAL REGULATORY PROTEIN"/>
    <property type="match status" value="1"/>
</dbReference>
<dbReference type="Gene3D" id="1.10.10.10">
    <property type="entry name" value="Winged helix-like DNA-binding domain superfamily/Winged helix DNA-binding domain"/>
    <property type="match status" value="1"/>
</dbReference>
<dbReference type="Gene3D" id="3.40.640.10">
    <property type="entry name" value="Type I PLP-dependent aspartate aminotransferase-like (Major domain)"/>
    <property type="match status" value="1"/>
</dbReference>
<dbReference type="PANTHER" id="PTHR46577">
    <property type="entry name" value="HTH-TYPE TRANSCRIPTIONAL REGULATORY PROTEIN GABR"/>
    <property type="match status" value="1"/>
</dbReference>
<comment type="similarity">
    <text evidence="1">In the C-terminal section; belongs to the class-I pyridoxal-phosphate-dependent aminotransferase family.</text>
</comment>
<keyword evidence="6" id="KW-0032">Aminotransferase</keyword>
<keyword evidence="3" id="KW-0805">Transcription regulation</keyword>
<accession>A0A7U4P5H0</accession>
<dbReference type="InterPro" id="IPR000524">
    <property type="entry name" value="Tscrpt_reg_HTH_GntR"/>
</dbReference>
<evidence type="ECO:0000256" key="5">
    <source>
        <dbReference type="ARBA" id="ARBA00023163"/>
    </source>
</evidence>
<evidence type="ECO:0000313" key="6">
    <source>
        <dbReference type="EMBL" id="QPS44747.1"/>
    </source>
</evidence>
<name>A0A7U4P5H0_9BURK</name>
<dbReference type="CDD" id="cd00609">
    <property type="entry name" value="AAT_like"/>
    <property type="match status" value="1"/>
</dbReference>
<dbReference type="Pfam" id="PF00155">
    <property type="entry name" value="Aminotran_1_2"/>
    <property type="match status" value="1"/>
</dbReference>
<reference evidence="6 7" key="1">
    <citation type="submission" date="2020-12" db="EMBL/GenBank/DDBJ databases">
        <title>FDA dAtabase for Regulatory Grade micrObial Sequences (FDA-ARGOS): Supporting development and validation of Infectious Disease Dx tests.</title>
        <authorList>
            <person name="Nelson B."/>
            <person name="Plummer A."/>
            <person name="Tallon L."/>
            <person name="Sadzewicz L."/>
            <person name="Zhao X."/>
            <person name="Boylan J."/>
            <person name="Ott S."/>
            <person name="Bowen H."/>
            <person name="Vavikolanu K."/>
            <person name="Mehta A."/>
            <person name="Aluvathingal J."/>
            <person name="Nadendla S."/>
            <person name="Myers T."/>
            <person name="Yan Y."/>
            <person name="Sichtig H."/>
        </authorList>
    </citation>
    <scope>NUCLEOTIDE SEQUENCE [LARGE SCALE GENOMIC DNA]</scope>
    <source>
        <strain evidence="6 7">FDAARGOS_899</strain>
    </source>
</reference>
<gene>
    <name evidence="6" type="ORF">I6G56_06545</name>
</gene>
<dbReference type="SMART" id="SM00345">
    <property type="entry name" value="HTH_GNTR"/>
    <property type="match status" value="1"/>
</dbReference>
<evidence type="ECO:0000313" key="7">
    <source>
        <dbReference type="Proteomes" id="UP000594943"/>
    </source>
</evidence>
<organism evidence="6 7">
    <name type="scientific">Burkholderia humptydooensis</name>
    <dbReference type="NCBI Taxonomy" id="430531"/>
    <lineage>
        <taxon>Bacteria</taxon>
        <taxon>Pseudomonadati</taxon>
        <taxon>Pseudomonadota</taxon>
        <taxon>Betaproteobacteria</taxon>
        <taxon>Burkholderiales</taxon>
        <taxon>Burkholderiaceae</taxon>
        <taxon>Burkholderia</taxon>
        <taxon>pseudomallei group</taxon>
    </lineage>
</organism>
<dbReference type="AlphaFoldDB" id="A0A7U4P5H0"/>
<accession>A0A7T2U300</accession>
<keyword evidence="2" id="KW-0663">Pyridoxal phosphate</keyword>
<dbReference type="GO" id="GO:0003677">
    <property type="term" value="F:DNA binding"/>
    <property type="evidence" value="ECO:0007669"/>
    <property type="project" value="UniProtKB-KW"/>
</dbReference>
<keyword evidence="4" id="KW-0238">DNA-binding</keyword>
<dbReference type="SUPFAM" id="SSF53383">
    <property type="entry name" value="PLP-dependent transferases"/>
    <property type="match status" value="1"/>
</dbReference>
<dbReference type="InterPro" id="IPR015421">
    <property type="entry name" value="PyrdxlP-dep_Trfase_major"/>
</dbReference>
<protein>
    <submittedName>
        <fullName evidence="6">PLP-dependent aminotransferase family protein</fullName>
    </submittedName>
</protein>
<dbReference type="Pfam" id="PF00392">
    <property type="entry name" value="GntR"/>
    <property type="match status" value="1"/>
</dbReference>
<evidence type="ECO:0000256" key="3">
    <source>
        <dbReference type="ARBA" id="ARBA00023015"/>
    </source>
</evidence>
<dbReference type="InterPro" id="IPR036390">
    <property type="entry name" value="WH_DNA-bd_sf"/>
</dbReference>
<evidence type="ECO:0000256" key="4">
    <source>
        <dbReference type="ARBA" id="ARBA00023125"/>
    </source>
</evidence>
<keyword evidence="6" id="KW-0808">Transferase</keyword>
<dbReference type="EMBL" id="CP065686">
    <property type="protein sequence ID" value="QPS44747.1"/>
    <property type="molecule type" value="Genomic_DNA"/>
</dbReference>
<dbReference type="GO" id="GO:0030170">
    <property type="term" value="F:pyridoxal phosphate binding"/>
    <property type="evidence" value="ECO:0007669"/>
    <property type="project" value="InterPro"/>
</dbReference>
<dbReference type="GO" id="GO:0008483">
    <property type="term" value="F:transaminase activity"/>
    <property type="evidence" value="ECO:0007669"/>
    <property type="project" value="UniProtKB-KW"/>
</dbReference>
<keyword evidence="5" id="KW-0804">Transcription</keyword>
<dbReference type="Proteomes" id="UP000594943">
    <property type="component" value="Chromosome 1"/>
</dbReference>